<feature type="compositionally biased region" description="Low complexity" evidence="3">
    <location>
        <begin position="491"/>
        <end position="516"/>
    </location>
</feature>
<dbReference type="Proteomes" id="UP001445335">
    <property type="component" value="Unassembled WGS sequence"/>
</dbReference>
<dbReference type="PANTHER" id="PTHR23428">
    <property type="entry name" value="HISTONE H2B"/>
    <property type="match status" value="1"/>
</dbReference>
<dbReference type="PRINTS" id="PR00621">
    <property type="entry name" value="HISTONEH2B"/>
</dbReference>
<dbReference type="InterPro" id="IPR007125">
    <property type="entry name" value="H2A/H2B/H3"/>
</dbReference>
<evidence type="ECO:0000313" key="6">
    <source>
        <dbReference type="Proteomes" id="UP001445335"/>
    </source>
</evidence>
<feature type="compositionally biased region" description="Polar residues" evidence="3">
    <location>
        <begin position="50"/>
        <end position="59"/>
    </location>
</feature>
<evidence type="ECO:0000256" key="3">
    <source>
        <dbReference type="SAM" id="MobiDB-lite"/>
    </source>
</evidence>
<dbReference type="Gene3D" id="1.10.20.10">
    <property type="entry name" value="Histone, subunit A"/>
    <property type="match status" value="1"/>
</dbReference>
<proteinExistence type="inferred from homology"/>
<feature type="compositionally biased region" description="Low complexity" evidence="3">
    <location>
        <begin position="1"/>
        <end position="15"/>
    </location>
</feature>
<dbReference type="SUPFAM" id="SSF47113">
    <property type="entry name" value="Histone-fold"/>
    <property type="match status" value="1"/>
</dbReference>
<keyword evidence="6" id="KW-1185">Reference proteome</keyword>
<feature type="region of interest" description="Disordered" evidence="3">
    <location>
        <begin position="355"/>
        <end position="378"/>
    </location>
</feature>
<evidence type="ECO:0000256" key="1">
    <source>
        <dbReference type="ARBA" id="ARBA00002001"/>
    </source>
</evidence>
<dbReference type="GO" id="GO:0046982">
    <property type="term" value="F:protein heterodimerization activity"/>
    <property type="evidence" value="ECO:0007669"/>
    <property type="project" value="InterPro"/>
</dbReference>
<organism evidence="5 6">
    <name type="scientific">Elliptochloris bilobata</name>
    <dbReference type="NCBI Taxonomy" id="381761"/>
    <lineage>
        <taxon>Eukaryota</taxon>
        <taxon>Viridiplantae</taxon>
        <taxon>Chlorophyta</taxon>
        <taxon>core chlorophytes</taxon>
        <taxon>Trebouxiophyceae</taxon>
        <taxon>Trebouxiophyceae incertae sedis</taxon>
        <taxon>Elliptochloris clade</taxon>
        <taxon>Elliptochloris</taxon>
    </lineage>
</organism>
<feature type="region of interest" description="Disordered" evidence="3">
    <location>
        <begin position="133"/>
        <end position="181"/>
    </location>
</feature>
<feature type="compositionally biased region" description="Acidic residues" evidence="3">
    <location>
        <begin position="553"/>
        <end position="572"/>
    </location>
</feature>
<evidence type="ECO:0000259" key="4">
    <source>
        <dbReference type="Pfam" id="PF00125"/>
    </source>
</evidence>
<feature type="region of interest" description="Disordered" evidence="3">
    <location>
        <begin position="1"/>
        <end position="27"/>
    </location>
</feature>
<dbReference type="InterPro" id="IPR009072">
    <property type="entry name" value="Histone-fold"/>
</dbReference>
<dbReference type="GO" id="GO:0030527">
    <property type="term" value="F:structural constituent of chromatin"/>
    <property type="evidence" value="ECO:0007669"/>
    <property type="project" value="InterPro"/>
</dbReference>
<dbReference type="GO" id="GO:0000786">
    <property type="term" value="C:nucleosome"/>
    <property type="evidence" value="ECO:0007669"/>
    <property type="project" value="InterPro"/>
</dbReference>
<dbReference type="GO" id="GO:0005634">
    <property type="term" value="C:nucleus"/>
    <property type="evidence" value="ECO:0007669"/>
    <property type="project" value="UniProtKB-ARBA"/>
</dbReference>
<protein>
    <recommendedName>
        <fullName evidence="4">Core Histone H2A/H2B/H3 domain-containing protein</fullName>
    </recommendedName>
</protein>
<dbReference type="GO" id="GO:0003677">
    <property type="term" value="F:DNA binding"/>
    <property type="evidence" value="ECO:0007669"/>
    <property type="project" value="InterPro"/>
</dbReference>
<reference evidence="5 6" key="1">
    <citation type="journal article" date="2024" name="Nat. Commun.">
        <title>Phylogenomics reveals the evolutionary origins of lichenization in chlorophyte algae.</title>
        <authorList>
            <person name="Puginier C."/>
            <person name="Libourel C."/>
            <person name="Otte J."/>
            <person name="Skaloud P."/>
            <person name="Haon M."/>
            <person name="Grisel S."/>
            <person name="Petersen M."/>
            <person name="Berrin J.G."/>
            <person name="Delaux P.M."/>
            <person name="Dal Grande F."/>
            <person name="Keller J."/>
        </authorList>
    </citation>
    <scope>NUCLEOTIDE SEQUENCE [LARGE SCALE GENOMIC DNA]</scope>
    <source>
        <strain evidence="5 6">SAG 245.80</strain>
    </source>
</reference>
<comment type="caution">
    <text evidence="5">The sequence shown here is derived from an EMBL/GenBank/DDBJ whole genome shotgun (WGS) entry which is preliminary data.</text>
</comment>
<feature type="domain" description="Core Histone H2A/H2B/H3" evidence="4">
    <location>
        <begin position="599"/>
        <end position="671"/>
    </location>
</feature>
<feature type="region of interest" description="Disordered" evidence="3">
    <location>
        <begin position="438"/>
        <end position="606"/>
    </location>
</feature>
<evidence type="ECO:0000313" key="5">
    <source>
        <dbReference type="EMBL" id="KAK9821916.1"/>
    </source>
</evidence>
<accession>A0AAW1QLD1</accession>
<feature type="compositionally biased region" description="Low complexity" evidence="3">
    <location>
        <begin position="292"/>
        <end position="302"/>
    </location>
</feature>
<feature type="compositionally biased region" description="Low complexity" evidence="3">
    <location>
        <begin position="368"/>
        <end position="378"/>
    </location>
</feature>
<dbReference type="EMBL" id="JALJOU010000095">
    <property type="protein sequence ID" value="KAK9821916.1"/>
    <property type="molecule type" value="Genomic_DNA"/>
</dbReference>
<feature type="region of interest" description="Disordered" evidence="3">
    <location>
        <begin position="284"/>
        <end position="332"/>
    </location>
</feature>
<feature type="compositionally biased region" description="Low complexity" evidence="3">
    <location>
        <begin position="151"/>
        <end position="181"/>
    </location>
</feature>
<gene>
    <name evidence="5" type="ORF">WJX81_004708</name>
</gene>
<comment type="similarity">
    <text evidence="2">Belongs to the histone H2B family.</text>
</comment>
<sequence>MSTGTAGTAGGSAVSRPTTRSAKVTRTREVIDRVEIQHEALGNEAPVTTVAEQRSTRLTTMERGNKRAAAALPPSQHVEEENQSRRQRVPDGTGAREEPVPAAVEVPIDGADLLDTQELMAEAEAELARVDERMGDGAAQPAVRVTEPAEPARSAPHTSPTTSAAAPAAAQPAACAQAAEPDPCENAARDVRVTLNLADETLNLADDSAREAAAAARTAEDAALEAEAAADMAAGDAVATAERVAEEVAAEAVAEAIEEEVRPLVAAAVAAAIDNTGQASGAVQAAEGGRVTPSAATPAASERAARLRSRSRQAGPAAATPEQSSGGNGGHARLSLAGQIAEVGRRVVQTILQPLNPVPPMEQDDSLSADLAPSSDDTPEGLLAATVVEEVAIEEAEPALPSLGAAEEPAMLLVNPSTEEGLGDLGMPANELAQDVPAAEAEGMEEPAAEPQRAGESGKKKGKAPPYGKGNAPPPPRTPAAKPRVGRSARAPSSSKAVAEAAATTPARKPRQAAAPGGKGASVQRPAKQALFDKVHARKGRGVKRAAAQPLEEQPEAAELMEEAELPSEEEQALAKGARKAQRGGAKSAAKHGGGGAGQQRKRAPETYKVYLHRVSKSVHPELSVSKRSMEVLQSFTVDMFERLVVEAARVTARSGRETLSSREVQTAVKLQLPGALGRHAVAEGTKAVQRALAT</sequence>
<dbReference type="FunFam" id="1.10.20.10:FF:000043">
    <property type="entry name" value="Histone H2B"/>
    <property type="match status" value="1"/>
</dbReference>
<feature type="region of interest" description="Disordered" evidence="3">
    <location>
        <begin position="40"/>
        <end position="101"/>
    </location>
</feature>
<evidence type="ECO:0000256" key="2">
    <source>
        <dbReference type="ARBA" id="ARBA00006846"/>
    </source>
</evidence>
<comment type="function">
    <text evidence="1">Core component of nucleosome. Nucleosomes wrap and compact DNA into chromatin, limiting DNA accessibility to the cellular machineries which require DNA as a template. Histones thereby play a central role in transcription regulation, DNA repair, DNA replication and chromosomal stability. DNA accessibility is regulated via a complex set of post-translational modifications of histones, also called histone code, and nucleosome remodeling.</text>
</comment>
<dbReference type="AlphaFoldDB" id="A0AAW1QLD1"/>
<name>A0AAW1QLD1_9CHLO</name>
<dbReference type="CDD" id="cd22910">
    <property type="entry name" value="HFD_H2B"/>
    <property type="match status" value="1"/>
</dbReference>
<dbReference type="SMART" id="SM00427">
    <property type="entry name" value="H2B"/>
    <property type="match status" value="1"/>
</dbReference>
<dbReference type="InterPro" id="IPR000558">
    <property type="entry name" value="Histone_H2B"/>
</dbReference>
<dbReference type="Pfam" id="PF00125">
    <property type="entry name" value="Histone"/>
    <property type="match status" value="1"/>
</dbReference>